<dbReference type="EMBL" id="CP036456">
    <property type="protein sequence ID" value="QBI56779.1"/>
    <property type="molecule type" value="Genomic_DNA"/>
</dbReference>
<proteinExistence type="predicted"/>
<evidence type="ECO:0000313" key="2">
    <source>
        <dbReference type="EMBL" id="QBI56779.1"/>
    </source>
</evidence>
<keyword evidence="3" id="KW-1185">Reference proteome</keyword>
<reference evidence="2 3" key="1">
    <citation type="submission" date="2019-02" db="EMBL/GenBank/DDBJ databases">
        <authorList>
            <person name="Khodamoradi S."/>
            <person name="Hahnke R.L."/>
            <person name="Kaempfer P."/>
            <person name="Schumann P."/>
            <person name="Rohde M."/>
            <person name="Steinert M."/>
            <person name="Luzhetskyy A."/>
            <person name="Wink J."/>
            <person name="Ruckert C."/>
        </authorList>
    </citation>
    <scope>NUCLEOTIDE SEQUENCE [LARGE SCALE GENOMIC DNA]</scope>
    <source>
        <strain evidence="2 3">M2</strain>
        <plasmid evidence="3">phim2</plasmid>
    </source>
</reference>
<protein>
    <submittedName>
        <fullName evidence="2">Uncharacterized protein</fullName>
    </submittedName>
</protein>
<evidence type="ECO:0000256" key="1">
    <source>
        <dbReference type="SAM" id="MobiDB-lite"/>
    </source>
</evidence>
<name>A0A4P6QAX5_9ACTN</name>
<keyword evidence="2" id="KW-0614">Plasmid</keyword>
<feature type="region of interest" description="Disordered" evidence="1">
    <location>
        <begin position="1"/>
        <end position="45"/>
    </location>
</feature>
<evidence type="ECO:0000313" key="3">
    <source>
        <dbReference type="Proteomes" id="UP000292235"/>
    </source>
</evidence>
<geneLocation type="plasmid" evidence="3">
    <name>phim2</name>
</geneLocation>
<organism evidence="2 3">
    <name type="scientific">Streptomonospora litoralis</name>
    <dbReference type="NCBI Taxonomy" id="2498135"/>
    <lineage>
        <taxon>Bacteria</taxon>
        <taxon>Bacillati</taxon>
        <taxon>Actinomycetota</taxon>
        <taxon>Actinomycetes</taxon>
        <taxon>Streptosporangiales</taxon>
        <taxon>Nocardiopsidaceae</taxon>
        <taxon>Streptomonospora</taxon>
    </lineage>
</organism>
<gene>
    <name evidence="2" type="ORF">EKD16_25190</name>
</gene>
<accession>A0A4P6QAX5</accession>
<dbReference type="Proteomes" id="UP000292235">
    <property type="component" value="Plasmid phiM2"/>
</dbReference>
<dbReference type="AlphaFoldDB" id="A0A4P6QAX5"/>
<dbReference type="KEGG" id="strr:EKD16_25190"/>
<feature type="compositionally biased region" description="Basic and acidic residues" evidence="1">
    <location>
        <begin position="1"/>
        <end position="17"/>
    </location>
</feature>
<sequence>MGKHGNQDKPTDSHGGSDGDGQQPSRHGSGEPAPDQGGDGQDPNR</sequence>